<reference evidence="9" key="1">
    <citation type="submission" date="2014-01" db="EMBL/GenBank/DDBJ databases">
        <authorList>
            <person name="Aslett M."/>
        </authorList>
    </citation>
    <scope>NUCLEOTIDE SEQUENCE</scope>
</reference>
<evidence type="ECO:0000313" key="9">
    <source>
        <dbReference type="EMBL" id="CDW55303.1"/>
    </source>
</evidence>
<evidence type="ECO:0000256" key="7">
    <source>
        <dbReference type="SAM" id="Phobius"/>
    </source>
</evidence>
<keyword evidence="4" id="KW-0521">NADP</keyword>
<dbReference type="GO" id="GO:0046655">
    <property type="term" value="P:folic acid metabolic process"/>
    <property type="evidence" value="ECO:0007669"/>
    <property type="project" value="TreeGrafter"/>
</dbReference>
<dbReference type="InterPro" id="IPR001796">
    <property type="entry name" value="DHFR_dom"/>
</dbReference>
<dbReference type="SUPFAM" id="SSF53597">
    <property type="entry name" value="Dihydrofolate reductase-like"/>
    <property type="match status" value="1"/>
</dbReference>
<gene>
    <name evidence="9" type="ORF">TTRE_0000357501</name>
</gene>
<evidence type="ECO:0000256" key="2">
    <source>
        <dbReference type="ARBA" id="ARBA00012856"/>
    </source>
</evidence>
<keyword evidence="7" id="KW-1133">Transmembrane helix</keyword>
<evidence type="ECO:0000256" key="4">
    <source>
        <dbReference type="ARBA" id="ARBA00022857"/>
    </source>
</evidence>
<sequence>MLLNIIVATCEGLGIGLPITIWADFYFVCILAKQNAVIMGRRTYESIPPKFRPLKQRFTIVLSRDMHEANEFFVARSLDDALKFLRSPSMESAIETAWVCGGSSVYKEALDRGLWNRLYITRIHQAFKCDTFFPSIDFGQLKKVSDASVPSEMQQERGVTYHFEVYENNSALHDD</sequence>
<organism evidence="9 10">
    <name type="scientific">Trichuris trichiura</name>
    <name type="common">Whipworm</name>
    <name type="synonym">Trichocephalus trichiurus</name>
    <dbReference type="NCBI Taxonomy" id="36087"/>
    <lineage>
        <taxon>Eukaryota</taxon>
        <taxon>Metazoa</taxon>
        <taxon>Ecdysozoa</taxon>
        <taxon>Nematoda</taxon>
        <taxon>Enoplea</taxon>
        <taxon>Dorylaimia</taxon>
        <taxon>Trichinellida</taxon>
        <taxon>Trichuridae</taxon>
        <taxon>Trichuris</taxon>
    </lineage>
</organism>
<dbReference type="GO" id="GO:0004146">
    <property type="term" value="F:dihydrofolate reductase activity"/>
    <property type="evidence" value="ECO:0007669"/>
    <property type="project" value="UniProtKB-EC"/>
</dbReference>
<evidence type="ECO:0000313" key="10">
    <source>
        <dbReference type="Proteomes" id="UP000030665"/>
    </source>
</evidence>
<evidence type="ECO:0000259" key="8">
    <source>
        <dbReference type="PROSITE" id="PS51330"/>
    </source>
</evidence>
<dbReference type="GO" id="GO:0046452">
    <property type="term" value="P:dihydrofolate metabolic process"/>
    <property type="evidence" value="ECO:0007669"/>
    <property type="project" value="TreeGrafter"/>
</dbReference>
<dbReference type="GO" id="GO:0046654">
    <property type="term" value="P:tetrahydrofolate biosynthetic process"/>
    <property type="evidence" value="ECO:0007669"/>
    <property type="project" value="InterPro"/>
</dbReference>
<dbReference type="AlphaFoldDB" id="A0A077Z6Q5"/>
<dbReference type="CDD" id="cd00209">
    <property type="entry name" value="DHFR"/>
    <property type="match status" value="1"/>
</dbReference>
<comment type="catalytic activity">
    <reaction evidence="6">
        <text>(6S)-5,6,7,8-tetrahydrofolate + NADP(+) = 7,8-dihydrofolate + NADPH + H(+)</text>
        <dbReference type="Rhea" id="RHEA:15009"/>
        <dbReference type="ChEBI" id="CHEBI:15378"/>
        <dbReference type="ChEBI" id="CHEBI:57451"/>
        <dbReference type="ChEBI" id="CHEBI:57453"/>
        <dbReference type="ChEBI" id="CHEBI:57783"/>
        <dbReference type="ChEBI" id="CHEBI:58349"/>
        <dbReference type="EC" id="1.5.1.3"/>
    </reaction>
</comment>
<reference evidence="9" key="2">
    <citation type="submission" date="2014-03" db="EMBL/GenBank/DDBJ databases">
        <title>The whipworm genome and dual-species transcriptomics of an intimate host-pathogen interaction.</title>
        <authorList>
            <person name="Foth B.J."/>
            <person name="Tsai I.J."/>
            <person name="Reid A.J."/>
            <person name="Bancroft A.J."/>
            <person name="Nichol S."/>
            <person name="Tracey A."/>
            <person name="Holroyd N."/>
            <person name="Cotton J.A."/>
            <person name="Stanley E.J."/>
            <person name="Zarowiecki M."/>
            <person name="Liu J.Z."/>
            <person name="Huckvale T."/>
            <person name="Cooper P.J."/>
            <person name="Grencis R.K."/>
            <person name="Berriman M."/>
        </authorList>
    </citation>
    <scope>NUCLEOTIDE SEQUENCE [LARGE SCALE GENOMIC DNA]</scope>
</reference>
<evidence type="ECO:0000256" key="6">
    <source>
        <dbReference type="ARBA" id="ARBA00048873"/>
    </source>
</evidence>
<keyword evidence="5" id="KW-0560">Oxidoreductase</keyword>
<proteinExistence type="predicted"/>
<dbReference type="PROSITE" id="PS51330">
    <property type="entry name" value="DHFR_2"/>
    <property type="match status" value="1"/>
</dbReference>
<dbReference type="GO" id="GO:0005739">
    <property type="term" value="C:mitochondrion"/>
    <property type="evidence" value="ECO:0007669"/>
    <property type="project" value="TreeGrafter"/>
</dbReference>
<dbReference type="STRING" id="36087.A0A077Z6Q5"/>
<dbReference type="PANTHER" id="PTHR48069">
    <property type="entry name" value="DIHYDROFOLATE REDUCTASE"/>
    <property type="match status" value="1"/>
</dbReference>
<feature type="domain" description="DHFR" evidence="8">
    <location>
        <begin position="1"/>
        <end position="168"/>
    </location>
</feature>
<dbReference type="PANTHER" id="PTHR48069:SF3">
    <property type="entry name" value="DIHYDROFOLATE REDUCTASE"/>
    <property type="match status" value="1"/>
</dbReference>
<dbReference type="OrthoDB" id="4664297at2759"/>
<dbReference type="GO" id="GO:0050661">
    <property type="term" value="F:NADP binding"/>
    <property type="evidence" value="ECO:0007669"/>
    <property type="project" value="InterPro"/>
</dbReference>
<protein>
    <recommendedName>
        <fullName evidence="2">dihydrofolate reductase</fullName>
        <ecNumber evidence="2">1.5.1.3</ecNumber>
    </recommendedName>
</protein>
<evidence type="ECO:0000256" key="5">
    <source>
        <dbReference type="ARBA" id="ARBA00023002"/>
    </source>
</evidence>
<dbReference type="PRINTS" id="PR00070">
    <property type="entry name" value="DHFR"/>
</dbReference>
<keyword evidence="3" id="KW-0554">One-carbon metabolism</keyword>
<accession>A0A077Z6Q5</accession>
<feature type="transmembrane region" description="Helical" evidence="7">
    <location>
        <begin position="12"/>
        <end position="32"/>
    </location>
</feature>
<dbReference type="Proteomes" id="UP000030665">
    <property type="component" value="Unassembled WGS sequence"/>
</dbReference>
<comment type="pathway">
    <text evidence="1">Cofactor biosynthesis; tetrahydrofolate biosynthesis; 5,6,7,8-tetrahydrofolate from 7,8-dihydrofolate: step 1/1.</text>
</comment>
<dbReference type="Pfam" id="PF00186">
    <property type="entry name" value="DHFR_1"/>
    <property type="match status" value="1"/>
</dbReference>
<keyword evidence="7" id="KW-0812">Transmembrane</keyword>
<evidence type="ECO:0000256" key="3">
    <source>
        <dbReference type="ARBA" id="ARBA00022563"/>
    </source>
</evidence>
<dbReference type="InterPro" id="IPR024072">
    <property type="entry name" value="DHFR-like_dom_sf"/>
</dbReference>
<dbReference type="EMBL" id="HG805946">
    <property type="protein sequence ID" value="CDW55303.1"/>
    <property type="molecule type" value="Genomic_DNA"/>
</dbReference>
<evidence type="ECO:0000256" key="1">
    <source>
        <dbReference type="ARBA" id="ARBA00004903"/>
    </source>
</evidence>
<keyword evidence="7" id="KW-0472">Membrane</keyword>
<dbReference type="InterPro" id="IPR012259">
    <property type="entry name" value="DHFR"/>
</dbReference>
<dbReference type="EC" id="1.5.1.3" evidence="2"/>
<dbReference type="Gene3D" id="3.40.430.10">
    <property type="entry name" value="Dihydrofolate Reductase, subunit A"/>
    <property type="match status" value="1"/>
</dbReference>
<keyword evidence="10" id="KW-1185">Reference proteome</keyword>
<dbReference type="GO" id="GO:0006730">
    <property type="term" value="P:one-carbon metabolic process"/>
    <property type="evidence" value="ECO:0007669"/>
    <property type="project" value="UniProtKB-KW"/>
</dbReference>
<name>A0A077Z6Q5_TRITR</name>